<evidence type="ECO:0000256" key="1">
    <source>
        <dbReference type="SAM" id="Phobius"/>
    </source>
</evidence>
<keyword evidence="1" id="KW-1133">Transmembrane helix</keyword>
<dbReference type="Proteomes" id="UP001042704">
    <property type="component" value="Chromosome"/>
</dbReference>
<dbReference type="GeneID" id="76424645"/>
<gene>
    <name evidence="2" type="ORF">RJ40_09700</name>
</gene>
<dbReference type="AlphaFoldDB" id="A0A8A3S6I1"/>
<proteinExistence type="predicted"/>
<accession>A0A8A3S6I1</accession>
<name>A0A8A3S6I1_9EURY</name>
<dbReference type="KEGG" id="maqe:RJ40_09700"/>
<keyword evidence="1" id="KW-0472">Membrane</keyword>
<keyword evidence="3" id="KW-1185">Reference proteome</keyword>
<dbReference type="EMBL" id="CP036172">
    <property type="protein sequence ID" value="QSZ67755.1"/>
    <property type="molecule type" value="Genomic_DNA"/>
</dbReference>
<evidence type="ECO:0000313" key="3">
    <source>
        <dbReference type="Proteomes" id="UP001042704"/>
    </source>
</evidence>
<sequence length="300" mass="32724">MIRAEDEEGLSEVVGFVLLLGVLVLALSVYQVYTVPAQGRNDEIGHMNDVKDRFIDYKLALDSLWLNNATGVPLSLAFDMGTGQATAQGGHLPLFTPTASAGGLNITEGDLLTIETSDHPGGWEIKLGALEYTSENHYWMDQTWTYQMGGIFLSQDDGTTLRLAPLFAVSNLDLTTASVTITPVTIKGSGSVSSTGPVRVETRLQDMPEDRPPYGIHAQIEWMRLSIKSSDPWRAVAWERALKEAPAREGIPDEWYQVARNGNIASITVTGPDPGEKDVLLHVQRADFYASLHGAAARIE</sequence>
<evidence type="ECO:0000313" key="2">
    <source>
        <dbReference type="EMBL" id="QSZ67755.1"/>
    </source>
</evidence>
<keyword evidence="1" id="KW-0812">Transmembrane</keyword>
<organism evidence="2 3">
    <name type="scientific">Methanofollis aquaemaris</name>
    <dbReference type="NCBI Taxonomy" id="126734"/>
    <lineage>
        <taxon>Archaea</taxon>
        <taxon>Methanobacteriati</taxon>
        <taxon>Methanobacteriota</taxon>
        <taxon>Stenosarchaea group</taxon>
        <taxon>Methanomicrobia</taxon>
        <taxon>Methanomicrobiales</taxon>
        <taxon>Methanomicrobiaceae</taxon>
        <taxon>Methanofollis</taxon>
    </lineage>
</organism>
<reference evidence="2" key="1">
    <citation type="journal article" date="2001" name="Int. J. Syst. Evol. Microbiol.">
        <title>Methanofollis aquaemaris sp. nov., a methanogen isolated from an aquaculture fish pond.</title>
        <authorList>
            <person name="Lai M.C."/>
            <person name="Chen S.C."/>
        </authorList>
    </citation>
    <scope>NUCLEOTIDE SEQUENCE</scope>
    <source>
        <strain evidence="2">N2F9704</strain>
    </source>
</reference>
<protein>
    <submittedName>
        <fullName evidence="2">Uncharacterized protein</fullName>
    </submittedName>
</protein>
<feature type="transmembrane region" description="Helical" evidence="1">
    <location>
        <begin position="12"/>
        <end position="33"/>
    </location>
</feature>
<reference evidence="2" key="2">
    <citation type="submission" date="2019-02" db="EMBL/GenBank/DDBJ databases">
        <authorList>
            <person name="Chen S.-C."/>
            <person name="Chien H.-H."/>
            <person name="Lai M.-C."/>
        </authorList>
    </citation>
    <scope>NUCLEOTIDE SEQUENCE</scope>
    <source>
        <strain evidence="2">N2F9704</strain>
    </source>
</reference>
<dbReference type="RefSeq" id="WP_265580669.1">
    <property type="nucleotide sequence ID" value="NZ_CP036172.1"/>
</dbReference>